<dbReference type="Proteomes" id="UP000195918">
    <property type="component" value="Unassembled WGS sequence"/>
</dbReference>
<gene>
    <name evidence="2" type="ORF">FM121_02795</name>
</gene>
<feature type="transmembrane region" description="Helical" evidence="1">
    <location>
        <begin position="6"/>
        <end position="25"/>
    </location>
</feature>
<evidence type="ECO:0000256" key="1">
    <source>
        <dbReference type="SAM" id="Phobius"/>
    </source>
</evidence>
<name>A0A1X6WMU3_9ENTE</name>
<evidence type="ECO:0000313" key="3">
    <source>
        <dbReference type="Proteomes" id="UP000195918"/>
    </source>
</evidence>
<keyword evidence="1" id="KW-0812">Transmembrane</keyword>
<dbReference type="AlphaFoldDB" id="A0A1X6WMU3"/>
<accession>A0A1X6WMU3</accession>
<dbReference type="RefSeq" id="WP_086950639.1">
    <property type="nucleotide sequence ID" value="NZ_FWFD01000007.1"/>
</dbReference>
<dbReference type="EMBL" id="FWFD01000007">
    <property type="protein sequence ID" value="SLM84996.1"/>
    <property type="molecule type" value="Genomic_DNA"/>
</dbReference>
<keyword evidence="3" id="KW-1185">Reference proteome</keyword>
<organism evidence="2 3">
    <name type="scientific">Vagococcus fluvialis bH819</name>
    <dbReference type="NCBI Taxonomy" id="1255619"/>
    <lineage>
        <taxon>Bacteria</taxon>
        <taxon>Bacillati</taxon>
        <taxon>Bacillota</taxon>
        <taxon>Bacilli</taxon>
        <taxon>Lactobacillales</taxon>
        <taxon>Enterococcaceae</taxon>
        <taxon>Vagococcus</taxon>
    </lineage>
</organism>
<keyword evidence="1" id="KW-0472">Membrane</keyword>
<proteinExistence type="predicted"/>
<protein>
    <submittedName>
        <fullName evidence="2">Uncharacterized protein</fullName>
    </submittedName>
</protein>
<evidence type="ECO:0000313" key="2">
    <source>
        <dbReference type="EMBL" id="SLM84996.1"/>
    </source>
</evidence>
<feature type="transmembrane region" description="Helical" evidence="1">
    <location>
        <begin position="51"/>
        <end position="71"/>
    </location>
</feature>
<sequence>MGSLLDYLLTLLVSFFMLHVFLVLLRKLNSENKEPFRDFFKKANSKNKKSIIASYVLLTVCLWFILVWPLYSTSRLTTDSFSIDGIGNVDHMSCRGKYCSSSYLVLEYATEKDSTVDDVDVLAPKSVSREAEKGDKIMYQRTIYFSKLTKYPIRDSREFIKKIN</sequence>
<keyword evidence="1" id="KW-1133">Transmembrane helix</keyword>
<reference evidence="3" key="1">
    <citation type="submission" date="2017-02" db="EMBL/GenBank/DDBJ databases">
        <authorList>
            <person name="Dridi B."/>
        </authorList>
    </citation>
    <scope>NUCLEOTIDE SEQUENCE [LARGE SCALE GENOMIC DNA]</scope>
    <source>
        <strain evidence="3">bH819</strain>
    </source>
</reference>